<dbReference type="InterPro" id="IPR002694">
    <property type="entry name" value="Znf_CHC2"/>
</dbReference>
<organism evidence="2 3">
    <name type="scientific">Clostridium beijerinckii</name>
    <name type="common">Clostridium MP</name>
    <dbReference type="NCBI Taxonomy" id="1520"/>
    <lineage>
        <taxon>Bacteria</taxon>
        <taxon>Bacillati</taxon>
        <taxon>Bacillota</taxon>
        <taxon>Clostridia</taxon>
        <taxon>Eubacteriales</taxon>
        <taxon>Clostridiaceae</taxon>
        <taxon>Clostridium</taxon>
    </lineage>
</organism>
<proteinExistence type="predicted"/>
<sequence>MKEIQDIDLKALIEAETGQRFNKDKKICSPFTNEDTPSFSIFFNSNANKWQYKDFSNSGKYGDAIDFIMEYKNLSHKEAREYLGMEVTRTPIEEFKSTIEDYVSKQVKNGNKKGYEPLGTFVFVDENNNPIYAKVKFLKSDGKKETPYYSLQDGQVYNKRLHDEVPYNYYNLLQGIAQNKTIVFLEGEKDVNTINNTLSKKDYVATSIKGFKDYSKIQGEFMKIAVIGDTGTAGQKYVDNIKFNFLKVASSFKIINLPGIKSLGDNKDVTDWLEAGHTKEELLNAFRMSLDLKNKKEFQQDDFGIYSTNFDSETKKEEKSYITNFSVIEASKGYNIDKNEEQIVLRVKKRNSNRIVEKIDSSMIFSDPKTFKKFLGLDFSFYGERAKQLTKLKDWIVDYFATEEKEIYEGSRFIPLENGKFELVTLNGAISPLGTINNAKISTRNSIDLDTDEITKEELQELMQHLFRFLSYSEALCIIGSVISYLEVGQNIAIREKLHHLCLFGEAQSGKSTILENIIAPLLNYNLKNKIAASSSKASLNTICSSGNYPVLMDEYKPSDMTKIKVSELSDFFRLLYDRTTISKGNKDFSTKDFCLERPLIMCGEEVFANASKSLMTRCCIVTMAESQQTKDTTAAIRYLIEHEELLKKLGKSLILQALNLPIEDYRNLREQLKEKFSIKARPLNTCVNISCGIELLNSLLVKHNLQPIEDYYQSIESNMRETVLEGAESSRSVIERMILLFNDILQDSNYMSAFKGVKTEKGKTYIRSQILVDTLHKYNRDYQSVDITILKIKDFRTQAKKAGYIIKNNAKQFTDKDTGAKPWYDEYDTQKLVELEVGEIVECDLMEEAVSIAERNIFSVAR</sequence>
<dbReference type="SUPFAM" id="SSF57783">
    <property type="entry name" value="Zinc beta-ribbon"/>
    <property type="match status" value="1"/>
</dbReference>
<evidence type="ECO:0000259" key="1">
    <source>
        <dbReference type="SMART" id="SM00400"/>
    </source>
</evidence>
<dbReference type="RefSeq" id="WP_168982489.1">
    <property type="nucleotide sequence ID" value="NZ_JABAGD010000031.1"/>
</dbReference>
<dbReference type="SMART" id="SM00400">
    <property type="entry name" value="ZnF_CHCC"/>
    <property type="match status" value="1"/>
</dbReference>
<evidence type="ECO:0000313" key="3">
    <source>
        <dbReference type="Proteomes" id="UP000587880"/>
    </source>
</evidence>
<feature type="domain" description="Zinc finger CHC2-type" evidence="1">
    <location>
        <begin position="28"/>
        <end position="84"/>
    </location>
</feature>
<name>A0A7X9XQL1_CLOBE</name>
<dbReference type="GO" id="GO:0003677">
    <property type="term" value="F:DNA binding"/>
    <property type="evidence" value="ECO:0007669"/>
    <property type="project" value="InterPro"/>
</dbReference>
<reference evidence="2 3" key="1">
    <citation type="submission" date="2020-04" db="EMBL/GenBank/DDBJ databases">
        <authorList>
            <person name="Hitch T.C.A."/>
            <person name="Wylensek D."/>
            <person name="Clavel T."/>
        </authorList>
    </citation>
    <scope>NUCLEOTIDE SEQUENCE [LARGE SCALE GENOMIC DNA]</scope>
    <source>
        <strain evidence="2 3">WB01_NA02</strain>
    </source>
</reference>
<dbReference type="GO" id="GO:0008270">
    <property type="term" value="F:zinc ion binding"/>
    <property type="evidence" value="ECO:0007669"/>
    <property type="project" value="InterPro"/>
</dbReference>
<dbReference type="GO" id="GO:0003899">
    <property type="term" value="F:DNA-directed RNA polymerase activity"/>
    <property type="evidence" value="ECO:0007669"/>
    <property type="project" value="InterPro"/>
</dbReference>
<dbReference type="Proteomes" id="UP000587880">
    <property type="component" value="Unassembled WGS sequence"/>
</dbReference>
<comment type="caution">
    <text evidence="2">The sequence shown here is derived from an EMBL/GenBank/DDBJ whole genome shotgun (WGS) entry which is preliminary data.</text>
</comment>
<dbReference type="Gene3D" id="3.40.1360.10">
    <property type="match status" value="1"/>
</dbReference>
<dbReference type="EMBL" id="JABAGD010000031">
    <property type="protein sequence ID" value="NMF06275.1"/>
    <property type="molecule type" value="Genomic_DNA"/>
</dbReference>
<dbReference type="AlphaFoldDB" id="A0A7X9XQL1"/>
<accession>A0A7X9XQL1</accession>
<gene>
    <name evidence="2" type="ORF">HF849_16270</name>
</gene>
<dbReference type="Gene3D" id="3.90.580.10">
    <property type="entry name" value="Zinc finger, CHC2-type domain"/>
    <property type="match status" value="1"/>
</dbReference>
<dbReference type="GO" id="GO:0006260">
    <property type="term" value="P:DNA replication"/>
    <property type="evidence" value="ECO:0007669"/>
    <property type="project" value="InterPro"/>
</dbReference>
<evidence type="ECO:0000313" key="2">
    <source>
        <dbReference type="EMBL" id="NMF06275.1"/>
    </source>
</evidence>
<dbReference type="InterPro" id="IPR027417">
    <property type="entry name" value="P-loop_NTPase"/>
</dbReference>
<protein>
    <submittedName>
        <fullName evidence="2">DNA primase</fullName>
    </submittedName>
</protein>
<dbReference type="Gene3D" id="3.40.50.300">
    <property type="entry name" value="P-loop containing nucleotide triphosphate hydrolases"/>
    <property type="match status" value="1"/>
</dbReference>
<dbReference type="Pfam" id="PF01807">
    <property type="entry name" value="Zn_ribbon_DnaG"/>
    <property type="match status" value="1"/>
</dbReference>
<dbReference type="InterPro" id="IPR036977">
    <property type="entry name" value="DNA_primase_Znf_CHC2"/>
</dbReference>